<evidence type="ECO:0000313" key="2">
    <source>
        <dbReference type="EMBL" id="EIG52870.1"/>
    </source>
</evidence>
<proteinExistence type="predicted"/>
<feature type="chain" id="PRO_5003664209" description="Lipoprotein with Yx(FWY)xxD motif" evidence="1">
    <location>
        <begin position="26"/>
        <end position="142"/>
    </location>
</feature>
<dbReference type="PANTHER" id="PTHR39335">
    <property type="entry name" value="BLL4220 PROTEIN"/>
    <property type="match status" value="1"/>
</dbReference>
<dbReference type="PANTHER" id="PTHR39335:SF1">
    <property type="entry name" value="BLL4220 PROTEIN"/>
    <property type="match status" value="1"/>
</dbReference>
<dbReference type="HOGENOM" id="CLU_053665_2_0_7"/>
<reference evidence="2" key="1">
    <citation type="submission" date="2011-11" db="EMBL/GenBank/DDBJ databases">
        <title>Improved High-Quality Draft sequence of Desulfovibrio sp. U5L.</title>
        <authorList>
            <consortium name="US DOE Joint Genome Institute"/>
            <person name="Lucas S."/>
            <person name="Han J."/>
            <person name="Lapidus A."/>
            <person name="Cheng J.-F."/>
            <person name="Goodwin L."/>
            <person name="Pitluck S."/>
            <person name="Peters L."/>
            <person name="Ovchinnikova G."/>
            <person name="Held B."/>
            <person name="Detter J.C."/>
            <person name="Han C."/>
            <person name="Tapia R."/>
            <person name="Land M."/>
            <person name="Hauser L."/>
            <person name="Kyrpides N."/>
            <person name="Ivanova N."/>
            <person name="Pagani I."/>
            <person name="Gabster J."/>
            <person name="Walker C."/>
            <person name="Stolyar S."/>
            <person name="Stahl D."/>
            <person name="Arkin A."/>
            <person name="Dehal P."/>
            <person name="Hazen T."/>
            <person name="Woyke T."/>
        </authorList>
    </citation>
    <scope>NUCLEOTIDE SEQUENCE [LARGE SCALE GENOMIC DNA]</scope>
    <source>
        <strain evidence="2">U5L</strain>
    </source>
</reference>
<sequence length="142" mass="15160">MRVMTVRLLALCFAVSLMAAGLAQAQDHGVMVREKAGVGKYLTDGKGMTLYTFAKDTPGKSACTGACLQKWPALAPSTAKPQAGLDAKEFGTLKRDDGTEQVTYAGYPLYYFANDKAPGDTTGQGVNDVWHVVDPAKFPPKN</sequence>
<name>I2PZB4_9BACT</name>
<dbReference type="EMBL" id="JH600068">
    <property type="protein sequence ID" value="EIG52870.1"/>
    <property type="molecule type" value="Genomic_DNA"/>
</dbReference>
<feature type="signal peptide" evidence="1">
    <location>
        <begin position="1"/>
        <end position="25"/>
    </location>
</feature>
<dbReference type="eggNOG" id="COG4315">
    <property type="taxonomic scope" value="Bacteria"/>
</dbReference>
<dbReference type="GO" id="GO:0043448">
    <property type="term" value="P:alkane catabolic process"/>
    <property type="evidence" value="ECO:0007669"/>
    <property type="project" value="TreeGrafter"/>
</dbReference>
<dbReference type="OrthoDB" id="9800666at2"/>
<dbReference type="InterPro" id="IPR005297">
    <property type="entry name" value="Lipoprotein_repeat"/>
</dbReference>
<dbReference type="Pfam" id="PF03640">
    <property type="entry name" value="Lipoprotein_15"/>
    <property type="match status" value="2"/>
</dbReference>
<dbReference type="InterPro" id="IPR014558">
    <property type="entry name" value="UCP029720"/>
</dbReference>
<dbReference type="AlphaFoldDB" id="I2PZB4"/>
<protein>
    <recommendedName>
        <fullName evidence="3">Lipoprotein with Yx(FWY)xxD motif</fullName>
    </recommendedName>
</protein>
<accession>I2PZB4</accession>
<dbReference type="PIRSF" id="PIRSF029720">
    <property type="entry name" value="UCP029720"/>
    <property type="match status" value="1"/>
</dbReference>
<keyword evidence="1" id="KW-0732">Signal</keyword>
<evidence type="ECO:0008006" key="3">
    <source>
        <dbReference type="Google" id="ProtNLM"/>
    </source>
</evidence>
<gene>
    <name evidence="2" type="ORF">DesU5LDRAFT_1170</name>
</gene>
<evidence type="ECO:0000256" key="1">
    <source>
        <dbReference type="SAM" id="SignalP"/>
    </source>
</evidence>
<organism evidence="2">
    <name type="scientific">Desulfovibrio sp. U5L</name>
    <dbReference type="NCBI Taxonomy" id="596152"/>
    <lineage>
        <taxon>Bacteria</taxon>
        <taxon>Pseudomonadati</taxon>
        <taxon>Thermodesulfobacteriota</taxon>
        <taxon>Desulfovibrionia</taxon>
        <taxon>Desulfovibrionales</taxon>
        <taxon>Desulfovibrionaceae</taxon>
        <taxon>Desulfovibrio</taxon>
    </lineage>
</organism>